<feature type="transmembrane region" description="Helical" evidence="1">
    <location>
        <begin position="260"/>
        <end position="284"/>
    </location>
</feature>
<dbReference type="Proteomes" id="UP000269115">
    <property type="component" value="Unassembled WGS sequence"/>
</dbReference>
<feature type="transmembrane region" description="Helical" evidence="1">
    <location>
        <begin position="228"/>
        <end position="248"/>
    </location>
</feature>
<keyword evidence="1" id="KW-0812">Transmembrane</keyword>
<feature type="transmembrane region" description="Helical" evidence="1">
    <location>
        <begin position="192"/>
        <end position="216"/>
    </location>
</feature>
<evidence type="ECO:0000313" key="3">
    <source>
        <dbReference type="Proteomes" id="UP000269115"/>
    </source>
</evidence>
<dbReference type="AlphaFoldDB" id="A0A9X8EK90"/>
<feature type="transmembrane region" description="Helical" evidence="1">
    <location>
        <begin position="353"/>
        <end position="373"/>
    </location>
</feature>
<accession>A0A9X8EK90</accession>
<sequence length="383" mass="42431">MKEKILYIVDQFLFSAVNFIVFIVLDYRFDVDDVAQYAIMISAAAFLLNFGFAIKVERLLFSSDRLFSANDFFVLCMLLFIASVVLYFLLWFTYAGGFWLAMVMFTSSVLWVIRRVCVLDSKRVKYSVAATLVVGTLASLSAYVCNVYVDVLMLVCLVNCMALIYLSLLTIKKKNESFKDNVFSIFADPPALAKSVMLVPLLWFPSNGIYLFLASLGSPAAIVEVRKLLMLLSPIQQISGAMINFVFSKGGGYKVTYLEVWVAPLTITLIVTPVAAILYGTLLHGTSEGIFMWAAFALIVFAMIVISLLQSNLRVLGKQASVIASLAVAVAVKLSFLFGFYSFGEGGVGVTDSLVSMAAAYALSALFLYIFFVNDKRISRWTR</sequence>
<evidence type="ECO:0000256" key="1">
    <source>
        <dbReference type="SAM" id="Phobius"/>
    </source>
</evidence>
<feature type="transmembrane region" description="Helical" evidence="1">
    <location>
        <begin position="151"/>
        <end position="171"/>
    </location>
</feature>
<name>A0A9X8EK90_PSEPU</name>
<feature type="transmembrane region" description="Helical" evidence="1">
    <location>
        <begin position="321"/>
        <end position="341"/>
    </location>
</feature>
<dbReference type="EMBL" id="RJUR01000012">
    <property type="protein sequence ID" value="ROQ51258.1"/>
    <property type="molecule type" value="Genomic_DNA"/>
</dbReference>
<protein>
    <submittedName>
        <fullName evidence="2">Uncharacterized protein</fullName>
    </submittedName>
</protein>
<keyword evidence="1" id="KW-1133">Transmembrane helix</keyword>
<evidence type="ECO:0000313" key="2">
    <source>
        <dbReference type="EMBL" id="ROQ51258.1"/>
    </source>
</evidence>
<feature type="transmembrane region" description="Helical" evidence="1">
    <location>
        <begin position="66"/>
        <end position="90"/>
    </location>
</feature>
<reference evidence="2 3" key="1">
    <citation type="submission" date="2018-11" db="EMBL/GenBank/DDBJ databases">
        <title>Genomic analyses of the natural microbiome of Caenorhabditis elegans.</title>
        <authorList>
            <person name="Samuel B."/>
        </authorList>
    </citation>
    <scope>NUCLEOTIDE SEQUENCE [LARGE SCALE GENOMIC DNA]</scope>
    <source>
        <strain evidence="2 3">BIGb0473</strain>
    </source>
</reference>
<feature type="transmembrane region" description="Helical" evidence="1">
    <location>
        <begin position="290"/>
        <end position="309"/>
    </location>
</feature>
<proteinExistence type="predicted"/>
<dbReference type="RefSeq" id="WP_148071536.1">
    <property type="nucleotide sequence ID" value="NZ_RJUR01000012.1"/>
</dbReference>
<feature type="transmembrane region" description="Helical" evidence="1">
    <location>
        <begin position="12"/>
        <end position="29"/>
    </location>
</feature>
<gene>
    <name evidence="2" type="ORF">EDF85_1717</name>
</gene>
<organism evidence="2 3">
    <name type="scientific">Pseudomonas putida</name>
    <name type="common">Arthrobacter siderocapsulatus</name>
    <dbReference type="NCBI Taxonomy" id="303"/>
    <lineage>
        <taxon>Bacteria</taxon>
        <taxon>Pseudomonadati</taxon>
        <taxon>Pseudomonadota</taxon>
        <taxon>Gammaproteobacteria</taxon>
        <taxon>Pseudomonadales</taxon>
        <taxon>Pseudomonadaceae</taxon>
        <taxon>Pseudomonas</taxon>
    </lineage>
</organism>
<feature type="transmembrane region" description="Helical" evidence="1">
    <location>
        <begin position="35"/>
        <end position="54"/>
    </location>
</feature>
<feature type="transmembrane region" description="Helical" evidence="1">
    <location>
        <begin position="96"/>
        <end position="114"/>
    </location>
</feature>
<keyword evidence="1" id="KW-0472">Membrane</keyword>
<comment type="caution">
    <text evidence="2">The sequence shown here is derived from an EMBL/GenBank/DDBJ whole genome shotgun (WGS) entry which is preliminary data.</text>
</comment>
<feature type="transmembrane region" description="Helical" evidence="1">
    <location>
        <begin position="126"/>
        <end position="145"/>
    </location>
</feature>